<comment type="caution">
    <text evidence="6">The sequence shown here is derived from an EMBL/GenBank/DDBJ whole genome shotgun (WGS) entry which is preliminary data.</text>
</comment>
<proteinExistence type="predicted"/>
<dbReference type="Pfam" id="PF04666">
    <property type="entry name" value="MGAT4_cons"/>
    <property type="match status" value="1"/>
</dbReference>
<evidence type="ECO:0000259" key="4">
    <source>
        <dbReference type="Pfam" id="PF04666"/>
    </source>
</evidence>
<dbReference type="InterPro" id="IPR056576">
    <property type="entry name" value="MGAT4_A/B/C_C"/>
</dbReference>
<evidence type="ECO:0000259" key="5">
    <source>
        <dbReference type="Pfam" id="PF23524"/>
    </source>
</evidence>
<dbReference type="GO" id="GO:0008375">
    <property type="term" value="F:acetylglucosaminyltransferase activity"/>
    <property type="evidence" value="ECO:0007669"/>
    <property type="project" value="TreeGrafter"/>
</dbReference>
<keyword evidence="2 6" id="KW-0328">Glycosyltransferase</keyword>
<name>A0A210QHW1_MIZYE</name>
<dbReference type="Proteomes" id="UP000242188">
    <property type="component" value="Unassembled WGS sequence"/>
</dbReference>
<dbReference type="EMBL" id="NEDP02003577">
    <property type="protein sequence ID" value="OWF48353.1"/>
    <property type="molecule type" value="Genomic_DNA"/>
</dbReference>
<dbReference type="PANTHER" id="PTHR12062">
    <property type="entry name" value="N-ACETYLGLUCOSAMINYLTRANSFERASE VI"/>
    <property type="match status" value="1"/>
</dbReference>
<sequence>MGAALEEQFEPKKHAVSGIESLTADWRQEATIFPTANLTNRLLTIGIPTIQRQKSTYFFNTLESLFNCTTNAELPDIYIVIFLADFNEEWKENITNTLTRKYSYYIRSGLLQVVHAPRNFYPSLSNLQHTYNDPEEKRKWRSKQNADYAFLFMYAKPLSTYYMQLEDDVYTVPGYMQSIREHIQKESQGWVCLEFSELGFIGKLFHSKDLEKLAKITLLFYEEQPVDFTYLYFNILMLQFERRIIHPTLFQHIGVQSSLNGKIQPLKDKYFDVMKKQFNGDNPPAKVFTTIETMPDFPPQLAYELSDGYFWTHMAPKDKDTITIVFNTPQHIDKVIIDTGSKEHPTDRLENGKLDASLSLVEKTDTLAVCTNDIFLGTFQNGMIKVTDLGKKLGPFTVHCLRVTATADQAFWLIVREISVFTSKELEVKQPINA</sequence>
<dbReference type="GO" id="GO:0006487">
    <property type="term" value="P:protein N-linked glycosylation"/>
    <property type="evidence" value="ECO:0007669"/>
    <property type="project" value="TreeGrafter"/>
</dbReference>
<dbReference type="Pfam" id="PF23524">
    <property type="entry name" value="MGAT4A_C"/>
    <property type="match status" value="1"/>
</dbReference>
<comment type="pathway">
    <text evidence="1">Protein modification; protein glycosylation.</text>
</comment>
<dbReference type="AlphaFoldDB" id="A0A210QHW1"/>
<dbReference type="InterPro" id="IPR057279">
    <property type="entry name" value="MGAT4"/>
</dbReference>
<keyword evidence="7" id="KW-1185">Reference proteome</keyword>
<reference evidence="6 7" key="1">
    <citation type="journal article" date="2017" name="Nat. Ecol. Evol.">
        <title>Scallop genome provides insights into evolution of bilaterian karyotype and development.</title>
        <authorList>
            <person name="Wang S."/>
            <person name="Zhang J."/>
            <person name="Jiao W."/>
            <person name="Li J."/>
            <person name="Xun X."/>
            <person name="Sun Y."/>
            <person name="Guo X."/>
            <person name="Huan P."/>
            <person name="Dong B."/>
            <person name="Zhang L."/>
            <person name="Hu X."/>
            <person name="Sun X."/>
            <person name="Wang J."/>
            <person name="Zhao C."/>
            <person name="Wang Y."/>
            <person name="Wang D."/>
            <person name="Huang X."/>
            <person name="Wang R."/>
            <person name="Lv J."/>
            <person name="Li Y."/>
            <person name="Zhang Z."/>
            <person name="Liu B."/>
            <person name="Lu W."/>
            <person name="Hui Y."/>
            <person name="Liang J."/>
            <person name="Zhou Z."/>
            <person name="Hou R."/>
            <person name="Li X."/>
            <person name="Liu Y."/>
            <person name="Li H."/>
            <person name="Ning X."/>
            <person name="Lin Y."/>
            <person name="Zhao L."/>
            <person name="Xing Q."/>
            <person name="Dou J."/>
            <person name="Li Y."/>
            <person name="Mao J."/>
            <person name="Guo H."/>
            <person name="Dou H."/>
            <person name="Li T."/>
            <person name="Mu C."/>
            <person name="Jiang W."/>
            <person name="Fu Q."/>
            <person name="Fu X."/>
            <person name="Miao Y."/>
            <person name="Liu J."/>
            <person name="Yu Q."/>
            <person name="Li R."/>
            <person name="Liao H."/>
            <person name="Li X."/>
            <person name="Kong Y."/>
            <person name="Jiang Z."/>
            <person name="Chourrout D."/>
            <person name="Li R."/>
            <person name="Bao Z."/>
        </authorList>
    </citation>
    <scope>NUCLEOTIDE SEQUENCE [LARGE SCALE GENOMIC DNA]</scope>
    <source>
        <strain evidence="6 7">PY_sf001</strain>
    </source>
</reference>
<dbReference type="InterPro" id="IPR006759">
    <property type="entry name" value="Glyco_transf_54"/>
</dbReference>
<gene>
    <name evidence="6" type="ORF">KP79_PYT18703</name>
</gene>
<protein>
    <submittedName>
        <fullName evidence="6">Alpha-1,3-mannosyl-glycoprotein 4-beta-N-acetylglucosaminyltransferase C</fullName>
    </submittedName>
</protein>
<evidence type="ECO:0000256" key="1">
    <source>
        <dbReference type="ARBA" id="ARBA00004922"/>
    </source>
</evidence>
<evidence type="ECO:0000313" key="7">
    <source>
        <dbReference type="Proteomes" id="UP000242188"/>
    </source>
</evidence>
<evidence type="ECO:0000256" key="2">
    <source>
        <dbReference type="ARBA" id="ARBA00022676"/>
    </source>
</evidence>
<organism evidence="6 7">
    <name type="scientific">Mizuhopecten yessoensis</name>
    <name type="common">Japanese scallop</name>
    <name type="synonym">Patinopecten yessoensis</name>
    <dbReference type="NCBI Taxonomy" id="6573"/>
    <lineage>
        <taxon>Eukaryota</taxon>
        <taxon>Metazoa</taxon>
        <taxon>Spiralia</taxon>
        <taxon>Lophotrochozoa</taxon>
        <taxon>Mollusca</taxon>
        <taxon>Bivalvia</taxon>
        <taxon>Autobranchia</taxon>
        <taxon>Pteriomorphia</taxon>
        <taxon>Pectinida</taxon>
        <taxon>Pectinoidea</taxon>
        <taxon>Pectinidae</taxon>
        <taxon>Mizuhopecten</taxon>
    </lineage>
</organism>
<evidence type="ECO:0000256" key="3">
    <source>
        <dbReference type="ARBA" id="ARBA00022679"/>
    </source>
</evidence>
<accession>A0A210QHW1</accession>
<feature type="domain" description="MGAT4 conserved region" evidence="4">
    <location>
        <begin position="39"/>
        <end position="271"/>
    </location>
</feature>
<dbReference type="PANTHER" id="PTHR12062:SF33">
    <property type="entry name" value="ALPHA-1,6-MANNOSYL-GLYCOPROTEIN 4-BETA-N-ACETYLGLUCOSAMINYLTRANSFERASE-LIKE"/>
    <property type="match status" value="1"/>
</dbReference>
<evidence type="ECO:0000313" key="6">
    <source>
        <dbReference type="EMBL" id="OWF48353.1"/>
    </source>
</evidence>
<dbReference type="OrthoDB" id="2016523at2759"/>
<feature type="domain" description="MGAT4 A/B/C C-terminal" evidence="5">
    <location>
        <begin position="285"/>
        <end position="417"/>
    </location>
</feature>
<keyword evidence="3 6" id="KW-0808">Transferase</keyword>